<dbReference type="EMBL" id="PKQE01000010">
    <property type="protein sequence ID" value="PLC39874.1"/>
    <property type="molecule type" value="Genomic_DNA"/>
</dbReference>
<reference evidence="1 2" key="1">
    <citation type="submission" date="2017-12" db="EMBL/GenBank/DDBJ databases">
        <title>Draft genome sequence of Ralstonia pickettii 52.</title>
        <authorList>
            <person name="Zheng B."/>
        </authorList>
    </citation>
    <scope>NUCLEOTIDE SEQUENCE [LARGE SCALE GENOMIC DNA]</scope>
    <source>
        <strain evidence="1 2">52</strain>
    </source>
</reference>
<organism evidence="1 2">
    <name type="scientific">Ralstonia pickettii</name>
    <name type="common">Burkholderia pickettii</name>
    <dbReference type="NCBI Taxonomy" id="329"/>
    <lineage>
        <taxon>Bacteria</taxon>
        <taxon>Pseudomonadati</taxon>
        <taxon>Pseudomonadota</taxon>
        <taxon>Betaproteobacteria</taxon>
        <taxon>Burkholderiales</taxon>
        <taxon>Burkholderiaceae</taxon>
        <taxon>Ralstonia</taxon>
    </lineage>
</organism>
<dbReference type="OrthoDB" id="9554297at2"/>
<protein>
    <submittedName>
        <fullName evidence="1">Uncharacterized protein</fullName>
    </submittedName>
</protein>
<evidence type="ECO:0000313" key="1">
    <source>
        <dbReference type="EMBL" id="PLC39874.1"/>
    </source>
</evidence>
<name>A0A2N4TJL7_RALPI</name>
<dbReference type="AlphaFoldDB" id="A0A2N4TJL7"/>
<dbReference type="Proteomes" id="UP000234456">
    <property type="component" value="Unassembled WGS sequence"/>
</dbReference>
<comment type="caution">
    <text evidence="1">The sequence shown here is derived from an EMBL/GenBank/DDBJ whole genome shotgun (WGS) entry which is preliminary data.</text>
</comment>
<gene>
    <name evidence="1" type="ORF">C0Q88_25930</name>
</gene>
<dbReference type="RefSeq" id="WP_102067760.1">
    <property type="nucleotide sequence ID" value="NZ_PKQE01000010.1"/>
</dbReference>
<accession>A0A2N4TJL7</accession>
<proteinExistence type="predicted"/>
<sequence length="66" mass="7681">MTTYEIWASPPSLRRDPILVEKGAKEKQPHAFEEDSVLVKTFEAASWEEANQVFYDYLGFGKYHPM</sequence>
<evidence type="ECO:0000313" key="2">
    <source>
        <dbReference type="Proteomes" id="UP000234456"/>
    </source>
</evidence>